<feature type="region of interest" description="Disordered" evidence="1">
    <location>
        <begin position="16"/>
        <end position="44"/>
    </location>
</feature>
<accession>A0A7W9YYV4</accession>
<evidence type="ECO:0000256" key="1">
    <source>
        <dbReference type="SAM" id="MobiDB-lite"/>
    </source>
</evidence>
<comment type="caution">
    <text evidence="2">The sequence shown here is derived from an EMBL/GenBank/DDBJ whole genome shotgun (WGS) entry which is preliminary data.</text>
</comment>
<evidence type="ECO:0000313" key="3">
    <source>
        <dbReference type="Proteomes" id="UP000535501"/>
    </source>
</evidence>
<gene>
    <name evidence="2" type="ORF">HNQ75_002866</name>
</gene>
<dbReference type="AlphaFoldDB" id="A0A7W9YYV4"/>
<keyword evidence="3" id="KW-1185">Reference proteome</keyword>
<dbReference type="EMBL" id="JACHEJ010000007">
    <property type="protein sequence ID" value="MBB6180883.1"/>
    <property type="molecule type" value="Genomic_DNA"/>
</dbReference>
<proteinExistence type="predicted"/>
<organism evidence="2 3">
    <name type="scientific">Pseudorhizobium flavum</name>
    <dbReference type="NCBI Taxonomy" id="1335061"/>
    <lineage>
        <taxon>Bacteria</taxon>
        <taxon>Pseudomonadati</taxon>
        <taxon>Pseudomonadota</taxon>
        <taxon>Alphaproteobacteria</taxon>
        <taxon>Hyphomicrobiales</taxon>
        <taxon>Rhizobiaceae</taxon>
        <taxon>Rhizobium/Agrobacterium group</taxon>
        <taxon>Pseudorhizobium</taxon>
    </lineage>
</organism>
<feature type="compositionally biased region" description="Basic and acidic residues" evidence="1">
    <location>
        <begin position="20"/>
        <end position="44"/>
    </location>
</feature>
<dbReference type="RefSeq" id="WP_268877019.1">
    <property type="nucleotide sequence ID" value="NZ_JACHEJ010000007.1"/>
</dbReference>
<reference evidence="2 3" key="1">
    <citation type="submission" date="2020-08" db="EMBL/GenBank/DDBJ databases">
        <title>Genomic Encyclopedia of Type Strains, Phase IV (KMG-IV): sequencing the most valuable type-strain genomes for metagenomic binning, comparative biology and taxonomic classification.</title>
        <authorList>
            <person name="Goeker M."/>
        </authorList>
    </citation>
    <scope>NUCLEOTIDE SEQUENCE [LARGE SCALE GENOMIC DNA]</scope>
    <source>
        <strain evidence="2 3">DSM 102134</strain>
    </source>
</reference>
<name>A0A7W9YYV4_9HYPH</name>
<sequence length="44" mass="5001">MISRLAITPARYMPDVETLEADKPDGERQQGRRVIEDSRHCAST</sequence>
<evidence type="ECO:0000313" key="2">
    <source>
        <dbReference type="EMBL" id="MBB6180883.1"/>
    </source>
</evidence>
<dbReference type="Proteomes" id="UP000535501">
    <property type="component" value="Unassembled WGS sequence"/>
</dbReference>
<protein>
    <submittedName>
        <fullName evidence="2">Uncharacterized protein</fullName>
    </submittedName>
</protein>